<protein>
    <recommendedName>
        <fullName evidence="3">17 kDa surface antigen</fullName>
    </recommendedName>
</protein>
<dbReference type="EMBL" id="JACHFZ010000005">
    <property type="protein sequence ID" value="MBB5292815.1"/>
    <property type="molecule type" value="Genomic_DNA"/>
</dbReference>
<feature type="signal peptide" evidence="5">
    <location>
        <begin position="1"/>
        <end position="18"/>
    </location>
</feature>
<dbReference type="InterPro" id="IPR008816">
    <property type="entry name" value="Gly_zipper_2TM_dom"/>
</dbReference>
<keyword evidence="4 7" id="KW-0449">Lipoprotein</keyword>
<evidence type="ECO:0000313" key="7">
    <source>
        <dbReference type="EMBL" id="MBB5292815.1"/>
    </source>
</evidence>
<evidence type="ECO:0000256" key="1">
    <source>
        <dbReference type="ARBA" id="ARBA00004459"/>
    </source>
</evidence>
<comment type="caution">
    <text evidence="7">The sequence shown here is derived from an EMBL/GenBank/DDBJ whole genome shotgun (WGS) entry which is preliminary data.</text>
</comment>
<evidence type="ECO:0000256" key="3">
    <source>
        <dbReference type="ARBA" id="ARBA00015281"/>
    </source>
</evidence>
<name>A0A7W8MHC2_9CAUL</name>
<keyword evidence="8" id="KW-1185">Reference proteome</keyword>
<dbReference type="AlphaFoldDB" id="A0A7W8MHC2"/>
<proteinExistence type="inferred from homology"/>
<comment type="similarity">
    <text evidence="2">Belongs to the rickettsiale 17 kDa surface antigen family.</text>
</comment>
<keyword evidence="5" id="KW-0732">Signal</keyword>
<evidence type="ECO:0000256" key="2">
    <source>
        <dbReference type="ARBA" id="ARBA00008681"/>
    </source>
</evidence>
<feature type="chain" id="PRO_5030575298" description="17 kDa surface antigen" evidence="5">
    <location>
        <begin position="19"/>
        <end position="114"/>
    </location>
</feature>
<accession>A0A7W8MHC2</accession>
<dbReference type="Pfam" id="PF05433">
    <property type="entry name" value="Rick_17kDa_Anti"/>
    <property type="match status" value="1"/>
</dbReference>
<evidence type="ECO:0000259" key="6">
    <source>
        <dbReference type="Pfam" id="PF05433"/>
    </source>
</evidence>
<evidence type="ECO:0000313" key="8">
    <source>
        <dbReference type="Proteomes" id="UP000566663"/>
    </source>
</evidence>
<organism evidence="7 8">
    <name type="scientific">Brevundimonas basaltis</name>
    <dbReference type="NCBI Taxonomy" id="472166"/>
    <lineage>
        <taxon>Bacteria</taxon>
        <taxon>Pseudomonadati</taxon>
        <taxon>Pseudomonadota</taxon>
        <taxon>Alphaproteobacteria</taxon>
        <taxon>Caulobacterales</taxon>
        <taxon>Caulobacteraceae</taxon>
        <taxon>Brevundimonas</taxon>
    </lineage>
</organism>
<reference evidence="7 8" key="1">
    <citation type="submission" date="2020-08" db="EMBL/GenBank/DDBJ databases">
        <title>Genomic Encyclopedia of Type Strains, Phase IV (KMG-IV): sequencing the most valuable type-strain genomes for metagenomic binning, comparative biology and taxonomic classification.</title>
        <authorList>
            <person name="Goeker M."/>
        </authorList>
    </citation>
    <scope>NUCLEOTIDE SEQUENCE [LARGE SCALE GENOMIC DNA]</scope>
    <source>
        <strain evidence="7 8">DSM 25335</strain>
    </source>
</reference>
<sequence length="114" mass="12123">MRHLLTMTALGACGLVMAGCASTDNYASACERDYAENRNRAMAAGTALGAAIGAAVAGPEDRETGAAIGAAAGYLAGRELSKEEDPCGYGFGGYNRDYRYGRERVYWRDGGRRW</sequence>
<evidence type="ECO:0000256" key="5">
    <source>
        <dbReference type="SAM" id="SignalP"/>
    </source>
</evidence>
<dbReference type="Proteomes" id="UP000566663">
    <property type="component" value="Unassembled WGS sequence"/>
</dbReference>
<dbReference type="PROSITE" id="PS51257">
    <property type="entry name" value="PROKAR_LIPOPROTEIN"/>
    <property type="match status" value="1"/>
</dbReference>
<dbReference type="RefSeq" id="WP_183255634.1">
    <property type="nucleotide sequence ID" value="NZ_BAAAFF010000001.1"/>
</dbReference>
<gene>
    <name evidence="7" type="ORF">HNQ67_002352</name>
</gene>
<evidence type="ECO:0000256" key="4">
    <source>
        <dbReference type="ARBA" id="ARBA00023288"/>
    </source>
</evidence>
<comment type="subcellular location">
    <subcellularLocation>
        <location evidence="1">Cell outer membrane</location>
        <topology evidence="1">Lipid-anchor</topology>
    </subcellularLocation>
</comment>
<feature type="domain" description="Glycine zipper 2TM" evidence="6">
    <location>
        <begin position="43"/>
        <end position="79"/>
    </location>
</feature>